<dbReference type="SUPFAM" id="SSF52047">
    <property type="entry name" value="RNI-like"/>
    <property type="match status" value="1"/>
</dbReference>
<dbReference type="WBParaSite" id="PTRK_0000368800.1">
    <property type="protein sequence ID" value="PTRK_0000368800.1"/>
    <property type="gene ID" value="PTRK_0000368800"/>
</dbReference>
<evidence type="ECO:0000313" key="7">
    <source>
        <dbReference type="WBParaSite" id="PTRK_0000368800.1"/>
    </source>
</evidence>
<evidence type="ECO:0000256" key="2">
    <source>
        <dbReference type="ARBA" id="ARBA00022614"/>
    </source>
</evidence>
<evidence type="ECO:0000256" key="4">
    <source>
        <dbReference type="ARBA" id="ARBA00030180"/>
    </source>
</evidence>
<evidence type="ECO:0000256" key="3">
    <source>
        <dbReference type="ARBA" id="ARBA00022737"/>
    </source>
</evidence>
<dbReference type="SUPFAM" id="SSF74924">
    <property type="entry name" value="Cap-Gly domain"/>
    <property type="match status" value="1"/>
</dbReference>
<keyword evidence="6" id="KW-1185">Reference proteome</keyword>
<dbReference type="Proteomes" id="UP000038045">
    <property type="component" value="Unplaced"/>
</dbReference>
<evidence type="ECO:0000313" key="6">
    <source>
        <dbReference type="Proteomes" id="UP000038045"/>
    </source>
</evidence>
<dbReference type="STRING" id="131310.A0A0N4Z8Q3"/>
<dbReference type="InterPro" id="IPR036859">
    <property type="entry name" value="CAP-Gly_dom_sf"/>
</dbReference>
<dbReference type="InterPro" id="IPR032675">
    <property type="entry name" value="LRR_dom_sf"/>
</dbReference>
<dbReference type="Gene3D" id="3.80.10.10">
    <property type="entry name" value="Ribonuclease Inhibitor"/>
    <property type="match status" value="2"/>
</dbReference>
<accession>A0A0N4Z8Q3</accession>
<evidence type="ECO:0000256" key="1">
    <source>
        <dbReference type="ARBA" id="ARBA00015004"/>
    </source>
</evidence>
<feature type="domain" description="CAP-Gly" evidence="5">
    <location>
        <begin position="31"/>
        <end position="74"/>
    </location>
</feature>
<sequence length="510" mass="58323">MTSNVETGYLAPIGTRILLHDERIGTIRFIGKLKGREGIRYGVELDENIGKHDGMFEGERYFQTEKSKSGVFVFPKDVRHPTDLISCIKDKYNPTINDNGGIINIMNGKEVQLLIDKDVSEALCDIYSLERISLEKLPIGYIKNEDICEEKYFHKCKTLFIKQCLITKWKHLFNILKVFPKLEELSVLGNRLDDLQECLAKHTKTYKGIVKNIKILSVADCFLNEDCINSIPKIFRNLGELLIAVNPITSFCPATKLNVDSLKKLVMDECIIKDLGSLKKGLLKLPNLEEISLVRSQVENIPSNMHLYFPRLKSISLKFNDISSWKIINNIKKFPELKILEIELSKLPTYSDNDDVLDFVIAKLPNITTINKHAITGTERSKAEMIFLRDVPATEPDHIEDIQRLREVYGDIVSSTYRDREQTKMKLGSLRIEVVKDDKSHTMTVPLSLTFTALIIAASKKLRFSKSSIKSINIQMKEDIIFVEKNLFSSTLADFHLRTDENDIIRLILV</sequence>
<dbReference type="PANTHER" id="PTHR18849">
    <property type="entry name" value="LEUCINE RICH REPEAT PROTEIN"/>
    <property type="match status" value="1"/>
</dbReference>
<dbReference type="Gene3D" id="2.30.30.190">
    <property type="entry name" value="CAP Gly-rich-like domain"/>
    <property type="match status" value="1"/>
</dbReference>
<dbReference type="PANTHER" id="PTHR18849:SF0">
    <property type="entry name" value="CILIA- AND FLAGELLA-ASSOCIATED PROTEIN 410-RELATED"/>
    <property type="match status" value="1"/>
</dbReference>
<evidence type="ECO:0000259" key="5">
    <source>
        <dbReference type="PROSITE" id="PS50245"/>
    </source>
</evidence>
<protein>
    <recommendedName>
        <fullName evidence="1">Tubulin-specific chaperone E</fullName>
    </recommendedName>
    <alternativeName>
        <fullName evidence="4">Tubulin-folding cofactor E</fullName>
    </alternativeName>
</protein>
<name>A0A0N4Z8Q3_PARTI</name>
<dbReference type="Pfam" id="PF01302">
    <property type="entry name" value="CAP_GLY"/>
    <property type="match status" value="1"/>
</dbReference>
<reference evidence="7" key="1">
    <citation type="submission" date="2017-02" db="UniProtKB">
        <authorList>
            <consortium name="WormBaseParasite"/>
        </authorList>
    </citation>
    <scope>IDENTIFICATION</scope>
</reference>
<keyword evidence="2" id="KW-0433">Leucine-rich repeat</keyword>
<dbReference type="SMART" id="SM01052">
    <property type="entry name" value="CAP_GLY"/>
    <property type="match status" value="1"/>
</dbReference>
<dbReference type="AlphaFoldDB" id="A0A0N4Z8Q3"/>
<dbReference type="InterPro" id="IPR000938">
    <property type="entry name" value="CAP-Gly_domain"/>
</dbReference>
<keyword evidence="3" id="KW-0677">Repeat</keyword>
<dbReference type="PROSITE" id="PS50245">
    <property type="entry name" value="CAP_GLY_2"/>
    <property type="match status" value="1"/>
</dbReference>
<proteinExistence type="predicted"/>
<organism evidence="6 7">
    <name type="scientific">Parastrongyloides trichosuri</name>
    <name type="common">Possum-specific nematode worm</name>
    <dbReference type="NCBI Taxonomy" id="131310"/>
    <lineage>
        <taxon>Eukaryota</taxon>
        <taxon>Metazoa</taxon>
        <taxon>Ecdysozoa</taxon>
        <taxon>Nematoda</taxon>
        <taxon>Chromadorea</taxon>
        <taxon>Rhabditida</taxon>
        <taxon>Tylenchina</taxon>
        <taxon>Panagrolaimomorpha</taxon>
        <taxon>Strongyloidoidea</taxon>
        <taxon>Strongyloididae</taxon>
        <taxon>Parastrongyloides</taxon>
    </lineage>
</organism>